<reference evidence="2 3" key="1">
    <citation type="journal article" date="2019" name="Sci. Rep.">
        <title>Orb-weaving spider Araneus ventricosus genome elucidates the spidroin gene catalogue.</title>
        <authorList>
            <person name="Kono N."/>
            <person name="Nakamura H."/>
            <person name="Ohtoshi R."/>
            <person name="Moran D.A.P."/>
            <person name="Shinohara A."/>
            <person name="Yoshida Y."/>
            <person name="Fujiwara M."/>
            <person name="Mori M."/>
            <person name="Tomita M."/>
            <person name="Arakawa K."/>
        </authorList>
    </citation>
    <scope>NUCLEOTIDE SEQUENCE [LARGE SCALE GENOMIC DNA]</scope>
</reference>
<protein>
    <submittedName>
        <fullName evidence="2">Uncharacterized protein</fullName>
    </submittedName>
</protein>
<organism evidence="2 3">
    <name type="scientific">Araneus ventricosus</name>
    <name type="common">Orbweaver spider</name>
    <name type="synonym">Epeira ventricosa</name>
    <dbReference type="NCBI Taxonomy" id="182803"/>
    <lineage>
        <taxon>Eukaryota</taxon>
        <taxon>Metazoa</taxon>
        <taxon>Ecdysozoa</taxon>
        <taxon>Arthropoda</taxon>
        <taxon>Chelicerata</taxon>
        <taxon>Arachnida</taxon>
        <taxon>Araneae</taxon>
        <taxon>Araneomorphae</taxon>
        <taxon>Entelegynae</taxon>
        <taxon>Araneoidea</taxon>
        <taxon>Araneidae</taxon>
        <taxon>Araneus</taxon>
    </lineage>
</organism>
<dbReference type="EMBL" id="BGPR01003775">
    <property type="protein sequence ID" value="GBM92271.1"/>
    <property type="molecule type" value="Genomic_DNA"/>
</dbReference>
<evidence type="ECO:0000256" key="1">
    <source>
        <dbReference type="SAM" id="MobiDB-lite"/>
    </source>
</evidence>
<evidence type="ECO:0000313" key="2">
    <source>
        <dbReference type="EMBL" id="GBM92271.1"/>
    </source>
</evidence>
<name>A0A4Y2JPF0_ARAVE</name>
<accession>A0A4Y2JPF0</accession>
<comment type="caution">
    <text evidence="2">The sequence shown here is derived from an EMBL/GenBank/DDBJ whole genome shotgun (WGS) entry which is preliminary data.</text>
</comment>
<sequence>MCMERQRFSAGFLVTEQLLKGVIWLMATSLRADTIRRTHFVIRGGRSFKLIRMEKKKRPDVVKMPNLDDMHFEKWETDEKNSKHGPKGKERPTIHKRIAVG</sequence>
<proteinExistence type="predicted"/>
<feature type="compositionally biased region" description="Basic and acidic residues" evidence="1">
    <location>
        <begin position="73"/>
        <end position="93"/>
    </location>
</feature>
<feature type="region of interest" description="Disordered" evidence="1">
    <location>
        <begin position="73"/>
        <end position="101"/>
    </location>
</feature>
<evidence type="ECO:0000313" key="3">
    <source>
        <dbReference type="Proteomes" id="UP000499080"/>
    </source>
</evidence>
<dbReference type="Proteomes" id="UP000499080">
    <property type="component" value="Unassembled WGS sequence"/>
</dbReference>
<keyword evidence="3" id="KW-1185">Reference proteome</keyword>
<gene>
    <name evidence="2" type="ORF">AVEN_29894_1</name>
</gene>
<dbReference type="AlphaFoldDB" id="A0A4Y2JPF0"/>